<evidence type="ECO:0000256" key="1">
    <source>
        <dbReference type="PROSITE-ProRule" id="PRU00339"/>
    </source>
</evidence>
<dbReference type="RefSeq" id="WP_253478254.1">
    <property type="nucleotide sequence ID" value="NZ_JALJXV010000005.1"/>
</dbReference>
<dbReference type="AlphaFoldDB" id="A0AAE3G3W8"/>
<evidence type="ECO:0000256" key="2">
    <source>
        <dbReference type="SAM" id="SignalP"/>
    </source>
</evidence>
<protein>
    <submittedName>
        <fullName evidence="3">Tetratricopeptide (TPR) repeat protein</fullName>
    </submittedName>
</protein>
<accession>A0AAE3G3W8</accession>
<keyword evidence="1" id="KW-0802">TPR repeat</keyword>
<dbReference type="InterPro" id="IPR019734">
    <property type="entry name" value="TPR_rpt"/>
</dbReference>
<sequence length="84" mass="9227">MKKILLSLVLIMFAGSAFAHSCPRLMSEIDAVLEGDEVESHIEADVLTEAMSLREQGEAYHDDGDHDRAMEALEKALELLAIEG</sequence>
<feature type="signal peptide" evidence="2">
    <location>
        <begin position="1"/>
        <end position="19"/>
    </location>
</feature>
<organism evidence="3 4">
    <name type="scientific">Natronocella acetinitrilica</name>
    <dbReference type="NCBI Taxonomy" id="414046"/>
    <lineage>
        <taxon>Bacteria</taxon>
        <taxon>Pseudomonadati</taxon>
        <taxon>Pseudomonadota</taxon>
        <taxon>Gammaproteobacteria</taxon>
        <taxon>Chromatiales</taxon>
        <taxon>Ectothiorhodospiraceae</taxon>
        <taxon>Natronocella</taxon>
    </lineage>
</organism>
<dbReference type="Proteomes" id="UP001205843">
    <property type="component" value="Unassembled WGS sequence"/>
</dbReference>
<evidence type="ECO:0000313" key="4">
    <source>
        <dbReference type="Proteomes" id="UP001205843"/>
    </source>
</evidence>
<name>A0AAE3G3W8_9GAMM</name>
<reference evidence="3" key="1">
    <citation type="submission" date="2022-03" db="EMBL/GenBank/DDBJ databases">
        <title>Genomic Encyclopedia of Type Strains, Phase III (KMG-III): the genomes of soil and plant-associated and newly described type strains.</title>
        <authorList>
            <person name="Whitman W."/>
        </authorList>
    </citation>
    <scope>NUCLEOTIDE SEQUENCE</scope>
    <source>
        <strain evidence="3">ANL 6-2</strain>
    </source>
</reference>
<gene>
    <name evidence="3" type="ORF">J2T57_002337</name>
</gene>
<comment type="caution">
    <text evidence="3">The sequence shown here is derived from an EMBL/GenBank/DDBJ whole genome shotgun (WGS) entry which is preliminary data.</text>
</comment>
<evidence type="ECO:0000313" key="3">
    <source>
        <dbReference type="EMBL" id="MCP1675189.1"/>
    </source>
</evidence>
<feature type="repeat" description="TPR" evidence="1">
    <location>
        <begin position="50"/>
        <end position="83"/>
    </location>
</feature>
<keyword evidence="4" id="KW-1185">Reference proteome</keyword>
<feature type="chain" id="PRO_5042056212" evidence="2">
    <location>
        <begin position="20"/>
        <end position="84"/>
    </location>
</feature>
<dbReference type="PROSITE" id="PS50005">
    <property type="entry name" value="TPR"/>
    <property type="match status" value="1"/>
</dbReference>
<proteinExistence type="predicted"/>
<dbReference type="EMBL" id="JALJXV010000005">
    <property type="protein sequence ID" value="MCP1675189.1"/>
    <property type="molecule type" value="Genomic_DNA"/>
</dbReference>
<keyword evidence="2" id="KW-0732">Signal</keyword>